<protein>
    <recommendedName>
        <fullName evidence="6 8">Phosphoglucosamine mutase</fullName>
        <ecNumber evidence="6 8">5.4.2.10</ecNumber>
    </recommendedName>
</protein>
<dbReference type="InterPro" id="IPR005844">
    <property type="entry name" value="A-D-PHexomutase_a/b/a-I"/>
</dbReference>
<evidence type="ECO:0000259" key="11">
    <source>
        <dbReference type="Pfam" id="PF02879"/>
    </source>
</evidence>
<dbReference type="InterPro" id="IPR005845">
    <property type="entry name" value="A-D-PHexomutase_a/b/a-II"/>
</dbReference>
<dbReference type="FunFam" id="3.40.120.10:FF:000003">
    <property type="entry name" value="Phosphoglucosamine mutase"/>
    <property type="match status" value="1"/>
</dbReference>
<evidence type="ECO:0000313" key="14">
    <source>
        <dbReference type="Proteomes" id="UP000321812"/>
    </source>
</evidence>
<comment type="PTM">
    <text evidence="6">Activated by phosphorylation.</text>
</comment>
<evidence type="ECO:0000313" key="13">
    <source>
        <dbReference type="EMBL" id="TWO20569.1"/>
    </source>
</evidence>
<evidence type="ECO:0000256" key="1">
    <source>
        <dbReference type="ARBA" id="ARBA00010231"/>
    </source>
</evidence>
<dbReference type="Pfam" id="PF02880">
    <property type="entry name" value="PGM_PMM_III"/>
    <property type="match status" value="1"/>
</dbReference>
<dbReference type="Pfam" id="PF02879">
    <property type="entry name" value="PGM_PMM_II"/>
    <property type="match status" value="1"/>
</dbReference>
<feature type="domain" description="Alpha-D-phosphohexomutase alpha/beta/alpha" evidence="12">
    <location>
        <begin position="259"/>
        <end position="371"/>
    </location>
</feature>
<dbReference type="Pfam" id="PF00408">
    <property type="entry name" value="PGM_PMM_IV"/>
    <property type="match status" value="1"/>
</dbReference>
<evidence type="ECO:0000259" key="12">
    <source>
        <dbReference type="Pfam" id="PF02880"/>
    </source>
</evidence>
<comment type="cofactor">
    <cofactor evidence="6">
        <name>Mg(2+)</name>
        <dbReference type="ChEBI" id="CHEBI:18420"/>
    </cofactor>
    <text evidence="6">Binds 1 Mg(2+) ion per subunit.</text>
</comment>
<gene>
    <name evidence="6" type="primary">glmM</name>
    <name evidence="13" type="ORF">YZ82_04425</name>
</gene>
<feature type="domain" description="Alpha-D-phosphohexomutase alpha/beta/alpha" evidence="11">
    <location>
        <begin position="158"/>
        <end position="255"/>
    </location>
</feature>
<evidence type="ECO:0000256" key="4">
    <source>
        <dbReference type="ARBA" id="ARBA00022842"/>
    </source>
</evidence>
<dbReference type="Pfam" id="PF02878">
    <property type="entry name" value="PGM_PMM_I"/>
    <property type="match status" value="1"/>
</dbReference>
<dbReference type="GO" id="GO:0005975">
    <property type="term" value="P:carbohydrate metabolic process"/>
    <property type="evidence" value="ECO:0007669"/>
    <property type="project" value="InterPro"/>
</dbReference>
<keyword evidence="5 6" id="KW-0413">Isomerase</keyword>
<comment type="function">
    <text evidence="6 8">Catalyzes the conversion of glucosamine-6-phosphate to glucosamine-1-phosphate.</text>
</comment>
<dbReference type="InterPro" id="IPR036900">
    <property type="entry name" value="A-D-PHexomutase_C_sf"/>
</dbReference>
<comment type="similarity">
    <text evidence="1 6 7">Belongs to the phosphohexose mutase family.</text>
</comment>
<reference evidence="13 14" key="1">
    <citation type="submission" date="2019-07" db="EMBL/GenBank/DDBJ databases">
        <title>Rapid identification of Enteric Bacteria from Whole Genome Sequences (WGS) using Average Nucleotide Identity (ANI).</title>
        <authorList>
            <person name="Lane C."/>
        </authorList>
    </citation>
    <scope>NUCLEOTIDE SEQUENCE [LARGE SCALE GENOMIC DNA]</scope>
    <source>
        <strain evidence="13 14">D2411</strain>
    </source>
</reference>
<evidence type="ECO:0000256" key="2">
    <source>
        <dbReference type="ARBA" id="ARBA00022553"/>
    </source>
</evidence>
<dbReference type="Gene3D" id="3.30.310.50">
    <property type="entry name" value="Alpha-D-phosphohexomutase, C-terminal domain"/>
    <property type="match status" value="1"/>
</dbReference>
<dbReference type="InterPro" id="IPR005846">
    <property type="entry name" value="A-D-PHexomutase_a/b/a-III"/>
</dbReference>
<dbReference type="FunFam" id="3.40.120.10:FF:000001">
    <property type="entry name" value="Phosphoglucosamine mutase"/>
    <property type="match status" value="1"/>
</dbReference>
<dbReference type="EC" id="5.4.2.10" evidence="6 8"/>
<feature type="active site" description="Phosphoserine intermediate" evidence="6">
    <location>
        <position position="99"/>
    </location>
</feature>
<comment type="caution">
    <text evidence="13">The sequence shown here is derived from an EMBL/GenBank/DDBJ whole genome shotgun (WGS) entry which is preliminary data.</text>
</comment>
<dbReference type="PROSITE" id="PS00710">
    <property type="entry name" value="PGM_PMM"/>
    <property type="match status" value="1"/>
</dbReference>
<keyword evidence="2 6" id="KW-0597">Phosphoprotein</keyword>
<dbReference type="SUPFAM" id="SSF55957">
    <property type="entry name" value="Phosphoglucomutase, C-terminal domain"/>
    <property type="match status" value="1"/>
</dbReference>
<dbReference type="PANTHER" id="PTHR42946">
    <property type="entry name" value="PHOSPHOHEXOSE MUTASE"/>
    <property type="match status" value="1"/>
</dbReference>
<evidence type="ECO:0000256" key="7">
    <source>
        <dbReference type="RuleBase" id="RU004326"/>
    </source>
</evidence>
<accession>A0A562XEN6</accession>
<feature type="binding site" evidence="6">
    <location>
        <position position="242"/>
    </location>
    <ligand>
        <name>Mg(2+)</name>
        <dbReference type="ChEBI" id="CHEBI:18420"/>
    </ligand>
</feature>
<feature type="domain" description="Alpha-D-phosphohexomutase C-terminal" evidence="9">
    <location>
        <begin position="375"/>
        <end position="434"/>
    </location>
</feature>
<dbReference type="GO" id="GO:0008966">
    <property type="term" value="F:phosphoglucosamine mutase activity"/>
    <property type="evidence" value="ECO:0007669"/>
    <property type="project" value="UniProtKB-UniRule"/>
</dbReference>
<comment type="catalytic activity">
    <reaction evidence="6 8">
        <text>alpha-D-glucosamine 1-phosphate = D-glucosamine 6-phosphate</text>
        <dbReference type="Rhea" id="RHEA:23424"/>
        <dbReference type="ChEBI" id="CHEBI:58516"/>
        <dbReference type="ChEBI" id="CHEBI:58725"/>
        <dbReference type="EC" id="5.4.2.10"/>
    </reaction>
</comment>
<feature type="binding site" evidence="6">
    <location>
        <position position="246"/>
    </location>
    <ligand>
        <name>Mg(2+)</name>
        <dbReference type="ChEBI" id="CHEBI:18420"/>
    </ligand>
</feature>
<dbReference type="EMBL" id="VOAP01000013">
    <property type="protein sequence ID" value="TWO20569.1"/>
    <property type="molecule type" value="Genomic_DNA"/>
</dbReference>
<keyword evidence="3 6" id="KW-0479">Metal-binding</keyword>
<proteinExistence type="inferred from homology"/>
<dbReference type="InterPro" id="IPR005843">
    <property type="entry name" value="A-D-PHexomutase_C"/>
</dbReference>
<feature type="domain" description="Alpha-D-phosphohexomutase alpha/beta/alpha" evidence="10">
    <location>
        <begin position="2"/>
        <end position="133"/>
    </location>
</feature>
<dbReference type="GO" id="GO:0006048">
    <property type="term" value="P:UDP-N-acetylglucosamine biosynthetic process"/>
    <property type="evidence" value="ECO:0007669"/>
    <property type="project" value="TreeGrafter"/>
</dbReference>
<dbReference type="InterPro" id="IPR016066">
    <property type="entry name" value="A-D-PHexomutase_CS"/>
</dbReference>
<dbReference type="InterPro" id="IPR005841">
    <property type="entry name" value="Alpha-D-phosphohexomutase_SF"/>
</dbReference>
<feature type="modified residue" description="Phosphoserine" evidence="6">
    <location>
        <position position="99"/>
    </location>
</feature>
<dbReference type="RefSeq" id="WP_111975408.1">
    <property type="nucleotide sequence ID" value="NZ_VOAP01000013.1"/>
</dbReference>
<dbReference type="CDD" id="cd05802">
    <property type="entry name" value="GlmM"/>
    <property type="match status" value="1"/>
</dbReference>
<evidence type="ECO:0000259" key="10">
    <source>
        <dbReference type="Pfam" id="PF02878"/>
    </source>
</evidence>
<dbReference type="Gene3D" id="3.40.120.10">
    <property type="entry name" value="Alpha-D-Glucose-1,6-Bisphosphate, subunit A, domain 3"/>
    <property type="match status" value="3"/>
</dbReference>
<dbReference type="GO" id="GO:0004615">
    <property type="term" value="F:phosphomannomutase activity"/>
    <property type="evidence" value="ECO:0007669"/>
    <property type="project" value="TreeGrafter"/>
</dbReference>
<dbReference type="GO" id="GO:0000287">
    <property type="term" value="F:magnesium ion binding"/>
    <property type="evidence" value="ECO:0007669"/>
    <property type="project" value="UniProtKB-UniRule"/>
</dbReference>
<dbReference type="PANTHER" id="PTHR42946:SF1">
    <property type="entry name" value="PHOSPHOGLUCOMUTASE (ALPHA-D-GLUCOSE-1,6-BISPHOSPHATE-DEPENDENT)"/>
    <property type="match status" value="1"/>
</dbReference>
<evidence type="ECO:0000256" key="6">
    <source>
        <dbReference type="HAMAP-Rule" id="MF_01554"/>
    </source>
</evidence>
<feature type="binding site" evidence="6">
    <location>
        <position position="244"/>
    </location>
    <ligand>
        <name>Mg(2+)</name>
        <dbReference type="ChEBI" id="CHEBI:18420"/>
    </ligand>
</feature>
<evidence type="ECO:0000259" key="9">
    <source>
        <dbReference type="Pfam" id="PF00408"/>
    </source>
</evidence>
<dbReference type="InterPro" id="IPR050060">
    <property type="entry name" value="Phosphoglucosamine_mutase"/>
</dbReference>
<organism evidence="13 14">
    <name type="scientific">Campylobacter hyointestinalis</name>
    <dbReference type="NCBI Taxonomy" id="198"/>
    <lineage>
        <taxon>Bacteria</taxon>
        <taxon>Pseudomonadati</taxon>
        <taxon>Campylobacterota</taxon>
        <taxon>Epsilonproteobacteria</taxon>
        <taxon>Campylobacterales</taxon>
        <taxon>Campylobacteraceae</taxon>
        <taxon>Campylobacter</taxon>
    </lineage>
</organism>
<dbReference type="GO" id="GO:0005829">
    <property type="term" value="C:cytosol"/>
    <property type="evidence" value="ECO:0007669"/>
    <property type="project" value="TreeGrafter"/>
</dbReference>
<dbReference type="InterPro" id="IPR016055">
    <property type="entry name" value="A-D-PHexomutase_a/b/a-I/II/III"/>
</dbReference>
<dbReference type="SUPFAM" id="SSF53738">
    <property type="entry name" value="Phosphoglucomutase, first 3 domains"/>
    <property type="match status" value="3"/>
</dbReference>
<dbReference type="PRINTS" id="PR00509">
    <property type="entry name" value="PGMPMM"/>
</dbReference>
<feature type="binding site" description="via phosphate group" evidence="6">
    <location>
        <position position="99"/>
    </location>
    <ligand>
        <name>Mg(2+)</name>
        <dbReference type="ChEBI" id="CHEBI:18420"/>
    </ligand>
</feature>
<name>A0A562XEN6_CAMHY</name>
<dbReference type="GO" id="GO:0009252">
    <property type="term" value="P:peptidoglycan biosynthetic process"/>
    <property type="evidence" value="ECO:0007669"/>
    <property type="project" value="TreeGrafter"/>
</dbReference>
<evidence type="ECO:0000256" key="5">
    <source>
        <dbReference type="ARBA" id="ARBA00023235"/>
    </source>
</evidence>
<dbReference type="InterPro" id="IPR006352">
    <property type="entry name" value="GlmM_bact"/>
</dbReference>
<evidence type="ECO:0000256" key="8">
    <source>
        <dbReference type="RuleBase" id="RU004327"/>
    </source>
</evidence>
<keyword evidence="4 6" id="KW-0460">Magnesium</keyword>
<dbReference type="HAMAP" id="MF_01554_B">
    <property type="entry name" value="GlmM_B"/>
    <property type="match status" value="1"/>
</dbReference>
<evidence type="ECO:0000256" key="3">
    <source>
        <dbReference type="ARBA" id="ARBA00022723"/>
    </source>
</evidence>
<dbReference type="Proteomes" id="UP000321812">
    <property type="component" value="Unassembled WGS sequence"/>
</dbReference>
<sequence length="446" mass="48928">MKLFGTDGVRGRAGEKLNAMTAMRLAMAAGIYFRKNSITNKILVGKDTRKSGYMIETSIVAGLTAVGYNVIQIGPMPTPAIAFLTEDMRCDAGIMISASHNPFDDNGIKFFDSFGNKLNVEAEKAIEDIFYNDEMINANQKTGLEIGQSKRIDDVIGRYIVHIKNSFPAKLTLKGLRVVLDVANGAVYKVAPTVFSELGAEIIVLNDEPNGGNINLNCGALHPENLAKEVKHLRADIGFAFDGDADRLVVVDENGRVVDGDALLGILATYLDENKMLDKKEIVTTVMSNAALDDYLAKHKIKLLRSNVGDKFVLEMMKENGINFGGEQSGHIIFSDFSKTGDGLVSALQVSACLLAKSKKASEIFDVIKPYPQKLLNLKVADKKPLDSIKGLKELEDELKKIGIRTLFRYSGTENVIRLLLEGRDEALVAKKMSEVEKFFIKALNE</sequence>
<dbReference type="NCBIfam" id="TIGR01455">
    <property type="entry name" value="glmM"/>
    <property type="match status" value="1"/>
</dbReference>
<dbReference type="AlphaFoldDB" id="A0A562XEN6"/>